<dbReference type="Pfam" id="PF12697">
    <property type="entry name" value="Abhydrolase_6"/>
    <property type="match status" value="1"/>
</dbReference>
<dbReference type="SUPFAM" id="SSF53474">
    <property type="entry name" value="alpha/beta-Hydrolases"/>
    <property type="match status" value="1"/>
</dbReference>
<dbReference type="HOGENOM" id="CLU_020336_29_1_6"/>
<protein>
    <submittedName>
        <fullName evidence="3">Putative hydrolase</fullName>
    </submittedName>
</protein>
<dbReference type="InterPro" id="IPR000073">
    <property type="entry name" value="AB_hydrolase_1"/>
</dbReference>
<accession>A4B9Z8</accession>
<reference evidence="3 4" key="1">
    <citation type="submission" date="2006-02" db="EMBL/GenBank/DDBJ databases">
        <authorList>
            <person name="Pinhassi J."/>
            <person name="Pedros-Alio C."/>
            <person name="Ferriera S."/>
            <person name="Johnson J."/>
            <person name="Kravitz S."/>
            <person name="Halpern A."/>
            <person name="Remington K."/>
            <person name="Beeson K."/>
            <person name="Tran B."/>
            <person name="Rogers Y.-H."/>
            <person name="Friedman R."/>
            <person name="Venter J.C."/>
        </authorList>
    </citation>
    <scope>NUCLEOTIDE SEQUENCE [LARGE SCALE GENOMIC DNA]</scope>
    <source>
        <strain evidence="3 4">MED297</strain>
    </source>
</reference>
<organism evidence="3 4">
    <name type="scientific">Reinekea blandensis MED297</name>
    <dbReference type="NCBI Taxonomy" id="314283"/>
    <lineage>
        <taxon>Bacteria</taxon>
        <taxon>Pseudomonadati</taxon>
        <taxon>Pseudomonadota</taxon>
        <taxon>Gammaproteobacteria</taxon>
        <taxon>Oceanospirillales</taxon>
        <taxon>Saccharospirillaceae</taxon>
        <taxon>Reinekea</taxon>
    </lineage>
</organism>
<evidence type="ECO:0000256" key="1">
    <source>
        <dbReference type="ARBA" id="ARBA00022801"/>
    </source>
</evidence>
<dbReference type="Proteomes" id="UP000005953">
    <property type="component" value="Unassembled WGS sequence"/>
</dbReference>
<dbReference type="STRING" id="314283.MED297_21217"/>
<dbReference type="RefSeq" id="WP_008045116.1">
    <property type="nucleotide sequence ID" value="NZ_CH724151.1"/>
</dbReference>
<keyword evidence="1 3" id="KW-0378">Hydrolase</keyword>
<name>A4B9Z8_9GAMM</name>
<sequence length="234" mass="26475">MREKLYLLPGTQCDDRLWAPLVTRLFDTVELVPLAIPMNMGFPDIAELLVSQLSESTVNLLGFSLGGYVAAEIAVRYPERIARLCVLANSPKPLPTAELEQRAQALRLIDKVGYRGMSRLRAKSLLDPSHHDDEWIDQLIAMDRAQGVEKLKSQLRDTSDRRDLFAPLSQWHKPILFCASEGDDLVDTEWLTRLSKQNAQVDVHWISSRGHMLPLEHPDSLADAIRKWLTKVGT</sequence>
<comment type="caution">
    <text evidence="3">The sequence shown here is derived from an EMBL/GenBank/DDBJ whole genome shotgun (WGS) entry which is preliminary data.</text>
</comment>
<dbReference type="GO" id="GO:0016787">
    <property type="term" value="F:hydrolase activity"/>
    <property type="evidence" value="ECO:0007669"/>
    <property type="project" value="UniProtKB-KW"/>
</dbReference>
<gene>
    <name evidence="3" type="ORF">MED297_21217</name>
</gene>
<dbReference type="OrthoDB" id="6251202at2"/>
<dbReference type="Gene3D" id="3.40.50.1820">
    <property type="entry name" value="alpha/beta hydrolase"/>
    <property type="match status" value="1"/>
</dbReference>
<evidence type="ECO:0000313" key="4">
    <source>
        <dbReference type="Proteomes" id="UP000005953"/>
    </source>
</evidence>
<dbReference type="PANTHER" id="PTHR46118:SF4">
    <property type="entry name" value="PROTEIN ABHD11"/>
    <property type="match status" value="1"/>
</dbReference>
<dbReference type="EMBL" id="AAOE01000001">
    <property type="protein sequence ID" value="EAR11449.1"/>
    <property type="molecule type" value="Genomic_DNA"/>
</dbReference>
<feature type="domain" description="AB hydrolase-1" evidence="2">
    <location>
        <begin position="41"/>
        <end position="224"/>
    </location>
</feature>
<keyword evidence="4" id="KW-1185">Reference proteome</keyword>
<evidence type="ECO:0000259" key="2">
    <source>
        <dbReference type="Pfam" id="PF12697"/>
    </source>
</evidence>
<dbReference type="InterPro" id="IPR029058">
    <property type="entry name" value="AB_hydrolase_fold"/>
</dbReference>
<dbReference type="PANTHER" id="PTHR46118">
    <property type="entry name" value="PROTEIN ABHD11"/>
    <property type="match status" value="1"/>
</dbReference>
<evidence type="ECO:0000313" key="3">
    <source>
        <dbReference type="EMBL" id="EAR11449.1"/>
    </source>
</evidence>
<proteinExistence type="predicted"/>
<dbReference type="AlphaFoldDB" id="A4B9Z8"/>